<sequence length="271" mass="29222">ATPFCDFNKTASVQETVIFFFPAGGLDPTSKLMERKSPDSLNKVPTPGKLSTGQEPLLPAEVLNPTALINGGQASIGWTEPTDFSGKTDYTHVDIYDQNWVKVAGPIAKGTASALLSGLTDGVNYTFNLVTVSSTGIESIGVSKAVNQIERTAPSLLITEIMAAPKAAGEAFEFVELYNTTSQPIDLTNYQIQYYTQPGLAQPWTDANAKKWKIVAQDTMTGGATNMTIAAHGTKIVWLVRPAHLSYTVTQFITEYGDATLTNDQFVYALL</sequence>
<evidence type="ECO:0000259" key="3">
    <source>
        <dbReference type="PROSITE" id="PS51841"/>
    </source>
</evidence>
<keyword evidence="5" id="KW-1185">Reference proteome</keyword>
<dbReference type="Proteomes" id="UP000641588">
    <property type="component" value="Unassembled WGS sequence"/>
</dbReference>
<comment type="caution">
    <text evidence="4">The sequence shown here is derived from an EMBL/GenBank/DDBJ whole genome shotgun (WGS) entry which is preliminary data.</text>
</comment>
<organism evidence="4 5">
    <name type="scientific">Paenibacillus foliorum</name>
    <dbReference type="NCBI Taxonomy" id="2654974"/>
    <lineage>
        <taxon>Bacteria</taxon>
        <taxon>Bacillati</taxon>
        <taxon>Bacillota</taxon>
        <taxon>Bacilli</taxon>
        <taxon>Bacillales</taxon>
        <taxon>Paenibacillaceae</taxon>
        <taxon>Paenibacillus</taxon>
    </lineage>
</organism>
<dbReference type="InterPro" id="IPR013783">
    <property type="entry name" value="Ig-like_fold"/>
</dbReference>
<dbReference type="CDD" id="cd00063">
    <property type="entry name" value="FN3"/>
    <property type="match status" value="1"/>
</dbReference>
<dbReference type="PROSITE" id="PS51841">
    <property type="entry name" value="LTD"/>
    <property type="match status" value="1"/>
</dbReference>
<evidence type="ECO:0008006" key="6">
    <source>
        <dbReference type="Google" id="ProtNLM"/>
    </source>
</evidence>
<dbReference type="RefSeq" id="WP_171653991.1">
    <property type="nucleotide sequence ID" value="NZ_WHOD01000081.1"/>
</dbReference>
<dbReference type="InterPro" id="IPR036116">
    <property type="entry name" value="FN3_sf"/>
</dbReference>
<dbReference type="AlphaFoldDB" id="A0A972GZI4"/>
<evidence type="ECO:0000313" key="4">
    <source>
        <dbReference type="EMBL" id="NOU95760.1"/>
    </source>
</evidence>
<evidence type="ECO:0000259" key="2">
    <source>
        <dbReference type="PROSITE" id="PS50853"/>
    </source>
</evidence>
<dbReference type="PROSITE" id="PS50853">
    <property type="entry name" value="FN3"/>
    <property type="match status" value="1"/>
</dbReference>
<dbReference type="Gene3D" id="2.60.40.10">
    <property type="entry name" value="Immunoglobulins"/>
    <property type="match status" value="1"/>
</dbReference>
<accession>A0A972GZI4</accession>
<dbReference type="EMBL" id="WHOD01000081">
    <property type="protein sequence ID" value="NOU95760.1"/>
    <property type="molecule type" value="Genomic_DNA"/>
</dbReference>
<dbReference type="Pfam" id="PF00932">
    <property type="entry name" value="LTD"/>
    <property type="match status" value="1"/>
</dbReference>
<gene>
    <name evidence="4" type="ORF">GC093_21410</name>
</gene>
<evidence type="ECO:0000313" key="5">
    <source>
        <dbReference type="Proteomes" id="UP000641588"/>
    </source>
</evidence>
<name>A0A972GZI4_9BACL</name>
<proteinExistence type="predicted"/>
<feature type="region of interest" description="Disordered" evidence="1">
    <location>
        <begin position="34"/>
        <end position="55"/>
    </location>
</feature>
<dbReference type="InterPro" id="IPR003961">
    <property type="entry name" value="FN3_dom"/>
</dbReference>
<dbReference type="InterPro" id="IPR001322">
    <property type="entry name" value="Lamin_tail_dom"/>
</dbReference>
<feature type="non-terminal residue" evidence="4">
    <location>
        <position position="271"/>
    </location>
</feature>
<feature type="domain" description="Fibronectin type-III" evidence="2">
    <location>
        <begin position="55"/>
        <end position="155"/>
    </location>
</feature>
<evidence type="ECO:0000256" key="1">
    <source>
        <dbReference type="SAM" id="MobiDB-lite"/>
    </source>
</evidence>
<dbReference type="SUPFAM" id="SSF74853">
    <property type="entry name" value="Lamin A/C globular tail domain"/>
    <property type="match status" value="1"/>
</dbReference>
<feature type="non-terminal residue" evidence="4">
    <location>
        <position position="1"/>
    </location>
</feature>
<dbReference type="InterPro" id="IPR036415">
    <property type="entry name" value="Lamin_tail_dom_sf"/>
</dbReference>
<protein>
    <recommendedName>
        <fullName evidence="6">Lamin tail domain-containing protein</fullName>
    </recommendedName>
</protein>
<reference evidence="4" key="1">
    <citation type="submission" date="2019-10" db="EMBL/GenBank/DDBJ databases">
        <title>Description of Paenibacillus glebae sp. nov.</title>
        <authorList>
            <person name="Carlier A."/>
            <person name="Qi S."/>
        </authorList>
    </citation>
    <scope>NUCLEOTIDE SEQUENCE</scope>
    <source>
        <strain evidence="4">LMG 31456</strain>
    </source>
</reference>
<feature type="domain" description="LTD" evidence="3">
    <location>
        <begin position="143"/>
        <end position="271"/>
    </location>
</feature>
<dbReference type="SUPFAM" id="SSF49265">
    <property type="entry name" value="Fibronectin type III"/>
    <property type="match status" value="1"/>
</dbReference>